<dbReference type="InterPro" id="IPR029063">
    <property type="entry name" value="SAM-dependent_MTases_sf"/>
</dbReference>
<evidence type="ECO:0000256" key="1">
    <source>
        <dbReference type="ARBA" id="ARBA00000142"/>
    </source>
</evidence>
<dbReference type="PROSITE" id="PS51625">
    <property type="entry name" value="SAM_MT_TRMB"/>
    <property type="match status" value="1"/>
</dbReference>
<dbReference type="Gene3D" id="3.40.50.150">
    <property type="entry name" value="Vaccinia Virus protein VP39"/>
    <property type="match status" value="1"/>
</dbReference>
<sequence length="214" mass="24685">MRRMKRLPLEELQPYSFPEAVRGEAPPPVDWQQVFGNSNPVEVEVGFGKGLFLLTASSQHPEINYFGIEIVRKYQLVTATRLALKQVRNVKVACADAKIMFGQQIAPGTVQAVHIYFPDPWWKKRHNKRRLFTPEFACDCGRVLKLGGKLHLVTDVADYFAMEQETMQGLPSFRECDAIPESRGEHDFDYLTNFERKFRKEGRPIHRVSYEKVA</sequence>
<dbReference type="UniPathway" id="UPA00989"/>
<dbReference type="PANTHER" id="PTHR23417">
    <property type="entry name" value="3-DEOXY-D-MANNO-OCTULOSONIC-ACID TRANSFERASE/TRNA GUANINE-N 7 - -METHYLTRANSFERASE"/>
    <property type="match status" value="1"/>
</dbReference>
<accession>A0A8E6B9L7</accession>
<dbReference type="EMBL" id="CP074694">
    <property type="protein sequence ID" value="QVL32915.1"/>
    <property type="molecule type" value="Genomic_DNA"/>
</dbReference>
<keyword evidence="9" id="KW-1185">Reference proteome</keyword>
<feature type="binding site" evidence="7">
    <location>
        <position position="44"/>
    </location>
    <ligand>
        <name>S-adenosyl-L-methionine</name>
        <dbReference type="ChEBI" id="CHEBI:59789"/>
    </ligand>
</feature>
<dbReference type="InterPro" id="IPR003358">
    <property type="entry name" value="tRNA_(Gua-N-7)_MeTrfase_Trmb"/>
</dbReference>
<feature type="binding site" evidence="7">
    <location>
        <position position="119"/>
    </location>
    <ligand>
        <name>S-adenosyl-L-methionine</name>
        <dbReference type="ChEBI" id="CHEBI:59789"/>
    </ligand>
</feature>
<feature type="binding site" evidence="7">
    <location>
        <position position="155"/>
    </location>
    <ligand>
        <name>substrate</name>
    </ligand>
</feature>
<dbReference type="NCBIfam" id="TIGR00091">
    <property type="entry name" value="tRNA (guanosine(46)-N7)-methyltransferase TrmB"/>
    <property type="match status" value="1"/>
</dbReference>
<dbReference type="HAMAP" id="MF_01057">
    <property type="entry name" value="tRNA_methyltr_TrmB"/>
    <property type="match status" value="1"/>
</dbReference>
<name>A0A8E6B9L7_9BACT</name>
<comment type="function">
    <text evidence="2 7">Catalyzes the formation of N(7)-methylguanine at position 46 (m7G46) in tRNA.</text>
</comment>
<dbReference type="Proteomes" id="UP000676194">
    <property type="component" value="Chromosome"/>
</dbReference>
<dbReference type="InterPro" id="IPR055361">
    <property type="entry name" value="tRNA_methyltr_TrmB_bact"/>
</dbReference>
<feature type="binding site" evidence="7">
    <location>
        <position position="96"/>
    </location>
    <ligand>
        <name>S-adenosyl-L-methionine</name>
        <dbReference type="ChEBI" id="CHEBI:59789"/>
    </ligand>
</feature>
<dbReference type="AlphaFoldDB" id="A0A8E6B9L7"/>
<comment type="pathway">
    <text evidence="7">tRNA modification; N(7)-methylguanine-tRNA biosynthesis.</text>
</comment>
<keyword evidence="3 7" id="KW-0489">Methyltransferase</keyword>
<evidence type="ECO:0000313" key="8">
    <source>
        <dbReference type="EMBL" id="QVL32915.1"/>
    </source>
</evidence>
<evidence type="ECO:0000256" key="2">
    <source>
        <dbReference type="ARBA" id="ARBA00003015"/>
    </source>
</evidence>
<evidence type="ECO:0000256" key="6">
    <source>
        <dbReference type="ARBA" id="ARBA00022694"/>
    </source>
</evidence>
<feature type="region of interest" description="Interaction with RNA" evidence="7">
    <location>
        <begin position="125"/>
        <end position="130"/>
    </location>
</feature>
<evidence type="ECO:0000256" key="4">
    <source>
        <dbReference type="ARBA" id="ARBA00022679"/>
    </source>
</evidence>
<gene>
    <name evidence="7 8" type="primary">trmB</name>
    <name evidence="8" type="ORF">KIH39_03080</name>
</gene>
<dbReference type="PANTHER" id="PTHR23417:SF14">
    <property type="entry name" value="PENTACOTRIPEPTIDE-REPEAT REGION OF PRORP DOMAIN-CONTAINING PROTEIN"/>
    <property type="match status" value="1"/>
</dbReference>
<dbReference type="GO" id="GO:0008176">
    <property type="term" value="F:tRNA (guanine(46)-N7)-methyltransferase activity"/>
    <property type="evidence" value="ECO:0007669"/>
    <property type="project" value="UniProtKB-UniRule"/>
</dbReference>
<keyword evidence="6 7" id="KW-0819">tRNA processing</keyword>
<dbReference type="SUPFAM" id="SSF53335">
    <property type="entry name" value="S-adenosyl-L-methionine-dependent methyltransferases"/>
    <property type="match status" value="1"/>
</dbReference>
<reference evidence="8" key="1">
    <citation type="submission" date="2021-05" db="EMBL/GenBank/DDBJ databases">
        <title>Complete genome sequence of the cellulolytic planctomycete Telmatocola sphagniphila SP2T and characterization of the first cellulase from planctomycetes.</title>
        <authorList>
            <person name="Rakitin A.L."/>
            <person name="Beletsky A.V."/>
            <person name="Naumoff D.G."/>
            <person name="Kulichevskaya I.S."/>
            <person name="Mardanov A.V."/>
            <person name="Ravin N.V."/>
            <person name="Dedysh S.N."/>
        </authorList>
    </citation>
    <scope>NUCLEOTIDE SEQUENCE</scope>
    <source>
        <strain evidence="8">SP2T</strain>
    </source>
</reference>
<feature type="binding site" evidence="7">
    <location>
        <position position="123"/>
    </location>
    <ligand>
        <name>substrate</name>
    </ligand>
</feature>
<dbReference type="EC" id="2.1.1.33" evidence="7"/>
<comment type="catalytic activity">
    <reaction evidence="1 7">
        <text>guanosine(46) in tRNA + S-adenosyl-L-methionine = N(7)-methylguanosine(46) in tRNA + S-adenosyl-L-homocysteine</text>
        <dbReference type="Rhea" id="RHEA:42708"/>
        <dbReference type="Rhea" id="RHEA-COMP:10188"/>
        <dbReference type="Rhea" id="RHEA-COMP:10189"/>
        <dbReference type="ChEBI" id="CHEBI:57856"/>
        <dbReference type="ChEBI" id="CHEBI:59789"/>
        <dbReference type="ChEBI" id="CHEBI:74269"/>
        <dbReference type="ChEBI" id="CHEBI:74480"/>
        <dbReference type="EC" id="2.1.1.33"/>
    </reaction>
</comment>
<protein>
    <recommendedName>
        <fullName evidence="7">tRNA (guanine-N(7)-)-methyltransferase</fullName>
        <ecNumber evidence="7">2.1.1.33</ecNumber>
    </recommendedName>
    <alternativeName>
        <fullName evidence="7">tRNA (guanine(46)-N(7))-methyltransferase</fullName>
    </alternativeName>
    <alternativeName>
        <fullName evidence="7">tRNA(m7G46)-methyltransferase</fullName>
    </alternativeName>
</protein>
<dbReference type="KEGG" id="tsph:KIH39_03080"/>
<keyword evidence="4 7" id="KW-0808">Transferase</keyword>
<feature type="binding site" evidence="7">
    <location>
        <position position="69"/>
    </location>
    <ligand>
        <name>S-adenosyl-L-methionine</name>
        <dbReference type="ChEBI" id="CHEBI:59789"/>
    </ligand>
</feature>
<keyword evidence="5 7" id="KW-0949">S-adenosyl-L-methionine</keyword>
<feature type="binding site" evidence="7">
    <location>
        <begin position="192"/>
        <end position="195"/>
    </location>
    <ligand>
        <name>substrate</name>
    </ligand>
</feature>
<comment type="similarity">
    <text evidence="7">Belongs to the class I-like SAM-binding methyltransferase superfamily. TrmB family.</text>
</comment>
<proteinExistence type="inferred from homology"/>
<dbReference type="GO" id="GO:0043527">
    <property type="term" value="C:tRNA methyltransferase complex"/>
    <property type="evidence" value="ECO:0007669"/>
    <property type="project" value="TreeGrafter"/>
</dbReference>
<organism evidence="8 9">
    <name type="scientific">Telmatocola sphagniphila</name>
    <dbReference type="NCBI Taxonomy" id="1123043"/>
    <lineage>
        <taxon>Bacteria</taxon>
        <taxon>Pseudomonadati</taxon>
        <taxon>Planctomycetota</taxon>
        <taxon>Planctomycetia</taxon>
        <taxon>Gemmatales</taxon>
        <taxon>Gemmataceae</taxon>
    </lineage>
</organism>
<evidence type="ECO:0000256" key="3">
    <source>
        <dbReference type="ARBA" id="ARBA00022603"/>
    </source>
</evidence>
<dbReference type="Pfam" id="PF02390">
    <property type="entry name" value="Methyltransf_4"/>
    <property type="match status" value="1"/>
</dbReference>
<evidence type="ECO:0000313" key="9">
    <source>
        <dbReference type="Proteomes" id="UP000676194"/>
    </source>
</evidence>
<evidence type="ECO:0000256" key="5">
    <source>
        <dbReference type="ARBA" id="ARBA00022691"/>
    </source>
</evidence>
<evidence type="ECO:0000256" key="7">
    <source>
        <dbReference type="HAMAP-Rule" id="MF_01057"/>
    </source>
</evidence>